<dbReference type="Proteomes" id="UP000015102">
    <property type="component" value="Unassembled WGS sequence"/>
</dbReference>
<dbReference type="AlphaFoldDB" id="T1GW97"/>
<reference evidence="1" key="2">
    <citation type="submission" date="2015-06" db="UniProtKB">
        <authorList>
            <consortium name="EnsemblMetazoa"/>
        </authorList>
    </citation>
    <scope>IDENTIFICATION</scope>
</reference>
<dbReference type="HOGENOM" id="CLU_2592489_0_0_1"/>
<organism evidence="1 2">
    <name type="scientific">Megaselia scalaris</name>
    <name type="common">Humpbacked fly</name>
    <name type="synonym">Phora scalaris</name>
    <dbReference type="NCBI Taxonomy" id="36166"/>
    <lineage>
        <taxon>Eukaryota</taxon>
        <taxon>Metazoa</taxon>
        <taxon>Ecdysozoa</taxon>
        <taxon>Arthropoda</taxon>
        <taxon>Hexapoda</taxon>
        <taxon>Insecta</taxon>
        <taxon>Pterygota</taxon>
        <taxon>Neoptera</taxon>
        <taxon>Endopterygota</taxon>
        <taxon>Diptera</taxon>
        <taxon>Brachycera</taxon>
        <taxon>Muscomorpha</taxon>
        <taxon>Platypezoidea</taxon>
        <taxon>Phoridae</taxon>
        <taxon>Megaseliini</taxon>
        <taxon>Megaselia</taxon>
    </lineage>
</organism>
<evidence type="ECO:0000313" key="2">
    <source>
        <dbReference type="Proteomes" id="UP000015102"/>
    </source>
</evidence>
<protein>
    <submittedName>
        <fullName evidence="1">Uncharacterized protein</fullName>
    </submittedName>
</protein>
<dbReference type="EMBL" id="CAQQ02390166">
    <property type="status" value="NOT_ANNOTATED_CDS"/>
    <property type="molecule type" value="Genomic_DNA"/>
</dbReference>
<dbReference type="EnsemblMetazoa" id="MESCA008070-RA">
    <property type="protein sequence ID" value="MESCA008070-PA"/>
    <property type="gene ID" value="MESCA008070"/>
</dbReference>
<reference evidence="2" key="1">
    <citation type="submission" date="2013-02" db="EMBL/GenBank/DDBJ databases">
        <authorList>
            <person name="Hughes D."/>
        </authorList>
    </citation>
    <scope>NUCLEOTIDE SEQUENCE</scope>
    <source>
        <strain>Durham</strain>
        <strain evidence="2">NC isolate 2 -- Noor lab</strain>
    </source>
</reference>
<dbReference type="EMBL" id="CAQQ02390165">
    <property type="status" value="NOT_ANNOTATED_CDS"/>
    <property type="molecule type" value="Genomic_DNA"/>
</dbReference>
<name>T1GW97_MEGSC</name>
<keyword evidence="2" id="KW-1185">Reference proteome</keyword>
<evidence type="ECO:0000313" key="1">
    <source>
        <dbReference type="EnsemblMetazoa" id="MESCA008070-PA"/>
    </source>
</evidence>
<accession>T1GW97</accession>
<sequence length="80" mass="9178">MFHLGGFMSEDKFWGVGNRFADGGPLYATLHLRHAALLAIYRVASNSMNIMPLSLVPSWRLYLPIVPKSTKYHFHVIEWC</sequence>
<proteinExistence type="predicted"/>